<proteinExistence type="predicted"/>
<protein>
    <recommendedName>
        <fullName evidence="4">HCLS1-associated protein X-1</fullName>
    </recommendedName>
</protein>
<feature type="region of interest" description="Disordered" evidence="1">
    <location>
        <begin position="175"/>
        <end position="199"/>
    </location>
</feature>
<dbReference type="GO" id="GO:0030833">
    <property type="term" value="P:regulation of actin filament polymerization"/>
    <property type="evidence" value="ECO:0007669"/>
    <property type="project" value="TreeGrafter"/>
</dbReference>
<dbReference type="Proteomes" id="UP001381693">
    <property type="component" value="Unassembled WGS sequence"/>
</dbReference>
<accession>A0AAN8ZXI6</accession>
<evidence type="ECO:0000313" key="3">
    <source>
        <dbReference type="Proteomes" id="UP001381693"/>
    </source>
</evidence>
<feature type="region of interest" description="Disordered" evidence="1">
    <location>
        <begin position="70"/>
        <end position="136"/>
    </location>
</feature>
<dbReference type="GO" id="GO:0015629">
    <property type="term" value="C:actin cytoskeleton"/>
    <property type="evidence" value="ECO:0007669"/>
    <property type="project" value="TreeGrafter"/>
</dbReference>
<feature type="region of interest" description="Disordered" evidence="1">
    <location>
        <begin position="8"/>
        <end position="29"/>
    </location>
</feature>
<dbReference type="EMBL" id="JAXCGZ010018933">
    <property type="protein sequence ID" value="KAK7067074.1"/>
    <property type="molecule type" value="Genomic_DNA"/>
</dbReference>
<gene>
    <name evidence="2" type="ORF">SK128_021690</name>
</gene>
<keyword evidence="3" id="KW-1185">Reference proteome</keyword>
<feature type="compositionally biased region" description="Polar residues" evidence="1">
    <location>
        <begin position="218"/>
        <end position="228"/>
    </location>
</feature>
<reference evidence="2 3" key="1">
    <citation type="submission" date="2023-11" db="EMBL/GenBank/DDBJ databases">
        <title>Halocaridina rubra genome assembly.</title>
        <authorList>
            <person name="Smith C."/>
        </authorList>
    </citation>
    <scope>NUCLEOTIDE SEQUENCE [LARGE SCALE GENOMIC DNA]</scope>
    <source>
        <strain evidence="2">EP-1</strain>
        <tissue evidence="2">Whole</tissue>
    </source>
</reference>
<organism evidence="2 3">
    <name type="scientific">Halocaridina rubra</name>
    <name type="common">Hawaiian red shrimp</name>
    <dbReference type="NCBI Taxonomy" id="373956"/>
    <lineage>
        <taxon>Eukaryota</taxon>
        <taxon>Metazoa</taxon>
        <taxon>Ecdysozoa</taxon>
        <taxon>Arthropoda</taxon>
        <taxon>Crustacea</taxon>
        <taxon>Multicrustacea</taxon>
        <taxon>Malacostraca</taxon>
        <taxon>Eumalacostraca</taxon>
        <taxon>Eucarida</taxon>
        <taxon>Decapoda</taxon>
        <taxon>Pleocyemata</taxon>
        <taxon>Caridea</taxon>
        <taxon>Atyoidea</taxon>
        <taxon>Atyidae</taxon>
        <taxon>Halocaridina</taxon>
    </lineage>
</organism>
<evidence type="ECO:0000313" key="2">
    <source>
        <dbReference type="EMBL" id="KAK7067074.1"/>
    </source>
</evidence>
<dbReference type="AlphaFoldDB" id="A0AAN8ZXI6"/>
<dbReference type="GO" id="GO:0016529">
    <property type="term" value="C:sarcoplasmic reticulum"/>
    <property type="evidence" value="ECO:0007669"/>
    <property type="project" value="TreeGrafter"/>
</dbReference>
<feature type="region of interest" description="Disordered" evidence="1">
    <location>
        <begin position="211"/>
        <end position="235"/>
    </location>
</feature>
<evidence type="ECO:0000256" key="1">
    <source>
        <dbReference type="SAM" id="MobiDB-lite"/>
    </source>
</evidence>
<dbReference type="GO" id="GO:0005739">
    <property type="term" value="C:mitochondrion"/>
    <property type="evidence" value="ECO:0007669"/>
    <property type="project" value="TreeGrafter"/>
</dbReference>
<name>A0AAN8ZXI6_HALRR</name>
<dbReference type="PANTHER" id="PTHR14938:SF2">
    <property type="entry name" value="HCLS1-ASSOCIATED PROTEIN X-1"/>
    <property type="match status" value="1"/>
</dbReference>
<evidence type="ECO:0008006" key="4">
    <source>
        <dbReference type="Google" id="ProtNLM"/>
    </source>
</evidence>
<feature type="region of interest" description="Disordered" evidence="1">
    <location>
        <begin position="275"/>
        <end position="300"/>
    </location>
</feature>
<dbReference type="GO" id="GO:0030136">
    <property type="term" value="C:clathrin-coated vesicle"/>
    <property type="evidence" value="ECO:0007669"/>
    <property type="project" value="TreeGrafter"/>
</dbReference>
<dbReference type="InterPro" id="IPR017248">
    <property type="entry name" value="HAX-1"/>
</dbReference>
<comment type="caution">
    <text evidence="2">The sequence shown here is derived from an EMBL/GenBank/DDBJ whole genome shotgun (WGS) entry which is preliminary data.</text>
</comment>
<dbReference type="PANTHER" id="PTHR14938">
    <property type="entry name" value="HCLS1-ASSOCIATED PROTEIN X-1"/>
    <property type="match status" value="1"/>
</dbReference>
<sequence>MDWFRKMFGFRDNRPRPPENYPDDFQGGGSFSYGGDGYHDSFSMEFGQIDDMFHQLDSIMQRFHGFHGHPGQVFISEEPDAENPTNSQPPRDSLLKTPDSQTPDGSYPQHTLPHRRSPFYGPAISDHEDDGNDHFGLGHGGRFGGFREFGMADPFQMMEDIFKSFGRMPFDWNPGTPMLPDPEDNPRNSVLKSDSDLDDRITGGFSDLLKDMPGYNPPNVQGQPSITTPKGYKPQVQQKYQSTSIVRIRKPDGSIEETRKYTDNTGREEMTVTHVQPEDGHKPGSLLRQDQDVFDGRSGAPHNFSPSLFSWIFTR</sequence>
<dbReference type="GO" id="GO:0043066">
    <property type="term" value="P:negative regulation of apoptotic process"/>
    <property type="evidence" value="ECO:0007669"/>
    <property type="project" value="InterPro"/>
</dbReference>
<dbReference type="GO" id="GO:0016324">
    <property type="term" value="C:apical plasma membrane"/>
    <property type="evidence" value="ECO:0007669"/>
    <property type="project" value="TreeGrafter"/>
</dbReference>